<dbReference type="HOGENOM" id="CLU_3166833_0_0_11"/>
<reference evidence="1 2" key="1">
    <citation type="submission" date="2008-10" db="EMBL/GenBank/DDBJ databases">
        <title>Draft genome sequence of Collinsella stercoris (DSM 13279).</title>
        <authorList>
            <person name="Sudarsanam P."/>
            <person name="Ley R."/>
            <person name="Guruge J."/>
            <person name="Turnbaugh P.J."/>
            <person name="Mahowald M."/>
            <person name="Liep D."/>
            <person name="Gordon J."/>
        </authorList>
    </citation>
    <scope>NUCLEOTIDE SEQUENCE [LARGE SCALE GENOMIC DNA]</scope>
    <source>
        <strain evidence="1 2">DSM 13279</strain>
    </source>
</reference>
<gene>
    <name evidence="1" type="ORF">COLSTE_01783</name>
</gene>
<dbReference type="EMBL" id="ABXJ01000105">
    <property type="protein sequence ID" value="EEA89991.1"/>
    <property type="molecule type" value="Genomic_DNA"/>
</dbReference>
<proteinExistence type="predicted"/>
<organism evidence="1 2">
    <name type="scientific">Collinsella stercoris DSM 13279</name>
    <dbReference type="NCBI Taxonomy" id="445975"/>
    <lineage>
        <taxon>Bacteria</taxon>
        <taxon>Bacillati</taxon>
        <taxon>Actinomycetota</taxon>
        <taxon>Coriobacteriia</taxon>
        <taxon>Coriobacteriales</taxon>
        <taxon>Coriobacteriaceae</taxon>
        <taxon>Collinsella</taxon>
    </lineage>
</organism>
<comment type="caution">
    <text evidence="1">The sequence shown here is derived from an EMBL/GenBank/DDBJ whole genome shotgun (WGS) entry which is preliminary data.</text>
</comment>
<reference evidence="1 2" key="2">
    <citation type="submission" date="2008-10" db="EMBL/GenBank/DDBJ databases">
        <authorList>
            <person name="Fulton L."/>
            <person name="Clifton S."/>
            <person name="Fulton B."/>
            <person name="Xu J."/>
            <person name="Minx P."/>
            <person name="Pepin K.H."/>
            <person name="Johnson M."/>
            <person name="Thiruvilangam P."/>
            <person name="Bhonagiri V."/>
            <person name="Nash W.E."/>
            <person name="Mardis E.R."/>
            <person name="Wilson R.K."/>
        </authorList>
    </citation>
    <scope>NUCLEOTIDE SEQUENCE [LARGE SCALE GENOMIC DNA]</scope>
    <source>
        <strain evidence="1 2">DSM 13279</strain>
    </source>
</reference>
<dbReference type="Proteomes" id="UP000003560">
    <property type="component" value="Unassembled WGS sequence"/>
</dbReference>
<evidence type="ECO:0000313" key="2">
    <source>
        <dbReference type="Proteomes" id="UP000003560"/>
    </source>
</evidence>
<sequence length="47" mass="5442">MWKACRNSRRGARASARFSISQLRDHLWSEGCQRTLQSHAHRAALFS</sequence>
<accession>B6GCG0</accession>
<keyword evidence="2" id="KW-1185">Reference proteome</keyword>
<dbReference type="AlphaFoldDB" id="B6GCG0"/>
<evidence type="ECO:0000313" key="1">
    <source>
        <dbReference type="EMBL" id="EEA89991.1"/>
    </source>
</evidence>
<name>B6GCG0_9ACTN</name>
<protein>
    <submittedName>
        <fullName evidence="1">Uncharacterized protein</fullName>
    </submittedName>
</protein>